<feature type="signal peptide" evidence="1">
    <location>
        <begin position="1"/>
        <end position="18"/>
    </location>
</feature>
<keyword evidence="1" id="KW-0732">Signal</keyword>
<organism evidence="2 3">
    <name type="scientific">Plectus sambesii</name>
    <dbReference type="NCBI Taxonomy" id="2011161"/>
    <lineage>
        <taxon>Eukaryota</taxon>
        <taxon>Metazoa</taxon>
        <taxon>Ecdysozoa</taxon>
        <taxon>Nematoda</taxon>
        <taxon>Chromadorea</taxon>
        <taxon>Plectida</taxon>
        <taxon>Plectina</taxon>
        <taxon>Plectoidea</taxon>
        <taxon>Plectidae</taxon>
        <taxon>Plectus</taxon>
    </lineage>
</organism>
<feature type="chain" id="PRO_5038035874" evidence="1">
    <location>
        <begin position="19"/>
        <end position="328"/>
    </location>
</feature>
<dbReference type="Proteomes" id="UP000887566">
    <property type="component" value="Unplaced"/>
</dbReference>
<reference evidence="3" key="1">
    <citation type="submission" date="2022-11" db="UniProtKB">
        <authorList>
            <consortium name="WormBaseParasite"/>
        </authorList>
    </citation>
    <scope>IDENTIFICATION</scope>
</reference>
<evidence type="ECO:0000313" key="2">
    <source>
        <dbReference type="Proteomes" id="UP000887566"/>
    </source>
</evidence>
<evidence type="ECO:0000256" key="1">
    <source>
        <dbReference type="SAM" id="SignalP"/>
    </source>
</evidence>
<evidence type="ECO:0000313" key="3">
    <source>
        <dbReference type="WBParaSite" id="PSAMB.scaffold1978size26304.g15895.t1"/>
    </source>
</evidence>
<accession>A0A914VH19</accession>
<dbReference type="AlphaFoldDB" id="A0A914VH19"/>
<name>A0A914VH19_9BILA</name>
<sequence length="328" mass="35366">MKVLLVCLLFTFVFETYQHDQSSDSGEQDCKPLQVGVDSSAGSAVIFGGISNRDSVSISCPKGEKLLDNDGKSHCKVKLTCKDGKYFSNGLSAKQLKEVHCGCRPSLTETTDAQLDEFLTTLTGINQATFASFGVMKIVPKGNGFFITCQCAGEGEACYLNLGKKFNDFMSLSSIKYWRSLNKDGTGKYDLIKSSFISCDENGKNQLDDNGTPFPVGLYICVAEHQPFLVFEGLNSLVSPSTVFGAKDWPIVIKAIETPLSVKIVCTCGSSTGTCVLALSNAYSKTKNENGAEIESPKIKIDANGKFKVEAEGGNPGGVFDKIKCYSK</sequence>
<proteinExistence type="predicted"/>
<dbReference type="WBParaSite" id="PSAMB.scaffold1978size26304.g15895.t1">
    <property type="protein sequence ID" value="PSAMB.scaffold1978size26304.g15895.t1"/>
    <property type="gene ID" value="PSAMB.scaffold1978size26304.g15895"/>
</dbReference>
<keyword evidence="2" id="KW-1185">Reference proteome</keyword>
<protein>
    <submittedName>
        <fullName evidence="3">Uncharacterized protein</fullName>
    </submittedName>
</protein>